<evidence type="ECO:0000313" key="3">
    <source>
        <dbReference type="EMBL" id="SLM91942.1"/>
    </source>
</evidence>
<evidence type="ECO:0000259" key="2">
    <source>
        <dbReference type="Pfam" id="PF10006"/>
    </source>
</evidence>
<dbReference type="EMBL" id="FWFG01000064">
    <property type="protein sequence ID" value="SLM91942.1"/>
    <property type="molecule type" value="Genomic_DNA"/>
</dbReference>
<accession>A0A1X6X0T7</accession>
<feature type="compositionally biased region" description="Polar residues" evidence="1">
    <location>
        <begin position="1"/>
        <end position="10"/>
    </location>
</feature>
<organism evidence="3 4">
    <name type="scientific">Brachybacterium nesterenkovii</name>
    <dbReference type="NCBI Taxonomy" id="47847"/>
    <lineage>
        <taxon>Bacteria</taxon>
        <taxon>Bacillati</taxon>
        <taxon>Actinomycetota</taxon>
        <taxon>Actinomycetes</taxon>
        <taxon>Micrococcales</taxon>
        <taxon>Dermabacteraceae</taxon>
        <taxon>Brachybacterium</taxon>
    </lineage>
</organism>
<gene>
    <name evidence="3" type="ORF">FM110_07255</name>
</gene>
<evidence type="ECO:0000256" key="1">
    <source>
        <dbReference type="SAM" id="MobiDB-lite"/>
    </source>
</evidence>
<name>A0A1X6X0T7_9MICO</name>
<dbReference type="Proteomes" id="UP000195981">
    <property type="component" value="Unassembled WGS sequence"/>
</dbReference>
<dbReference type="OrthoDB" id="8451629at2"/>
<dbReference type="RefSeq" id="WP_087104051.1">
    <property type="nucleotide sequence ID" value="NZ_FWFG01000064.1"/>
</dbReference>
<feature type="domain" description="DUF2249" evidence="2">
    <location>
        <begin position="24"/>
        <end position="93"/>
    </location>
</feature>
<proteinExistence type="predicted"/>
<feature type="region of interest" description="Disordered" evidence="1">
    <location>
        <begin position="1"/>
        <end position="22"/>
    </location>
</feature>
<dbReference type="InterPro" id="IPR018720">
    <property type="entry name" value="DUF2249"/>
</dbReference>
<sequence>MTELPISSVSEGGCQCGDAHGMPELDAREIPHAIRHGAILGALSQLRAGASMVLVAPHDPKPLLAQIADQFGDAMTHEYVESGPEAWRITFTRA</sequence>
<reference evidence="3 4" key="1">
    <citation type="submission" date="2017-02" db="EMBL/GenBank/DDBJ databases">
        <authorList>
            <person name="Peterson S.W."/>
        </authorList>
    </citation>
    <scope>NUCLEOTIDE SEQUENCE [LARGE SCALE GENOMIC DNA]</scope>
    <source>
        <strain evidence="3 4">CIP104813</strain>
    </source>
</reference>
<dbReference type="Pfam" id="PF10006">
    <property type="entry name" value="DUF2249"/>
    <property type="match status" value="1"/>
</dbReference>
<protein>
    <submittedName>
        <fullName evidence="3">Cobalt-zinc-cadmium resistance protein CzcD</fullName>
    </submittedName>
</protein>
<keyword evidence="4" id="KW-1185">Reference proteome</keyword>
<dbReference type="AlphaFoldDB" id="A0A1X6X0T7"/>
<evidence type="ECO:0000313" key="4">
    <source>
        <dbReference type="Proteomes" id="UP000195981"/>
    </source>
</evidence>